<dbReference type="PROSITE" id="PS51257">
    <property type="entry name" value="PROKAR_LIPOPROTEIN"/>
    <property type="match status" value="1"/>
</dbReference>
<gene>
    <name evidence="3" type="ORF">NCTC11214_01848</name>
</gene>
<dbReference type="RefSeq" id="WP_004957164.1">
    <property type="nucleotide sequence ID" value="NZ_JAEKCK010000007.1"/>
</dbReference>
<dbReference type="EMBL" id="LR134117">
    <property type="protein sequence ID" value="VDZ55746.1"/>
    <property type="molecule type" value="Genomic_DNA"/>
</dbReference>
<feature type="signal peptide" evidence="2">
    <location>
        <begin position="1"/>
        <end position="27"/>
    </location>
</feature>
<sequence>MIKKPMPLSVRASVICLVLLASVACQNGKTSKSVRPNAENQQQPSEDALRKQREAERLQLCQQELGALRAINQQQHQQLKQGFDHLMSGASLYAGVRTKVNGDTQEMVDALYRYKVNRLCAEVDQAVLAGLADRAEQVK</sequence>
<name>A0A3S4ESH5_SEROD</name>
<dbReference type="AlphaFoldDB" id="A0A3S4ESH5"/>
<evidence type="ECO:0000256" key="1">
    <source>
        <dbReference type="SAM" id="MobiDB-lite"/>
    </source>
</evidence>
<keyword evidence="2" id="KW-0732">Signal</keyword>
<organism evidence="3 4">
    <name type="scientific">Serratia odorifera</name>
    <dbReference type="NCBI Taxonomy" id="618"/>
    <lineage>
        <taxon>Bacteria</taxon>
        <taxon>Pseudomonadati</taxon>
        <taxon>Pseudomonadota</taxon>
        <taxon>Gammaproteobacteria</taxon>
        <taxon>Enterobacterales</taxon>
        <taxon>Yersiniaceae</taxon>
        <taxon>Serratia</taxon>
    </lineage>
</organism>
<evidence type="ECO:0000313" key="3">
    <source>
        <dbReference type="EMBL" id="VDZ55746.1"/>
    </source>
</evidence>
<reference evidence="3 4" key="1">
    <citation type="submission" date="2018-12" db="EMBL/GenBank/DDBJ databases">
        <authorList>
            <consortium name="Pathogen Informatics"/>
        </authorList>
    </citation>
    <scope>NUCLEOTIDE SEQUENCE [LARGE SCALE GENOMIC DNA]</scope>
    <source>
        <strain evidence="3 4">NCTC11214</strain>
    </source>
</reference>
<feature type="region of interest" description="Disordered" evidence="1">
    <location>
        <begin position="30"/>
        <end position="53"/>
    </location>
</feature>
<protein>
    <submittedName>
        <fullName evidence="3">Uncharacterized protein</fullName>
    </submittedName>
</protein>
<dbReference type="Proteomes" id="UP000281391">
    <property type="component" value="Chromosome"/>
</dbReference>
<feature type="compositionally biased region" description="Polar residues" evidence="1">
    <location>
        <begin position="30"/>
        <end position="45"/>
    </location>
</feature>
<dbReference type="KEGG" id="sof:NCTC11214_01848"/>
<proteinExistence type="predicted"/>
<accession>A0A3S4ESH5</accession>
<evidence type="ECO:0000313" key="4">
    <source>
        <dbReference type="Proteomes" id="UP000281391"/>
    </source>
</evidence>
<feature type="chain" id="PRO_5041086005" evidence="2">
    <location>
        <begin position="28"/>
        <end position="139"/>
    </location>
</feature>
<evidence type="ECO:0000256" key="2">
    <source>
        <dbReference type="SAM" id="SignalP"/>
    </source>
</evidence>